<feature type="compositionally biased region" description="Basic and acidic residues" evidence="1">
    <location>
        <begin position="300"/>
        <end position="316"/>
    </location>
</feature>
<feature type="region of interest" description="Disordered" evidence="1">
    <location>
        <begin position="179"/>
        <end position="204"/>
    </location>
</feature>
<evidence type="ECO:0000313" key="4">
    <source>
        <dbReference type="Proteomes" id="UP000091820"/>
    </source>
</evidence>
<evidence type="ECO:0000313" key="3">
    <source>
        <dbReference type="EnsemblMetazoa" id="GBRI025097-PA"/>
    </source>
</evidence>
<reference evidence="4" key="1">
    <citation type="submission" date="2014-03" db="EMBL/GenBank/DDBJ databases">
        <authorList>
            <person name="Aksoy S."/>
            <person name="Warren W."/>
            <person name="Wilson R.K."/>
        </authorList>
    </citation>
    <scope>NUCLEOTIDE SEQUENCE [LARGE SCALE GENOMIC DNA]</scope>
    <source>
        <strain evidence="4">IAEA</strain>
    </source>
</reference>
<feature type="compositionally biased region" description="Basic and acidic residues" evidence="1">
    <location>
        <begin position="186"/>
        <end position="204"/>
    </location>
</feature>
<reference evidence="3" key="2">
    <citation type="submission" date="2020-05" db="UniProtKB">
        <authorList>
            <consortium name="EnsemblMetazoa"/>
        </authorList>
    </citation>
    <scope>IDENTIFICATION</scope>
    <source>
        <strain evidence="3">IAEA</strain>
    </source>
</reference>
<organism evidence="3 4">
    <name type="scientific">Glossina brevipalpis</name>
    <dbReference type="NCBI Taxonomy" id="37001"/>
    <lineage>
        <taxon>Eukaryota</taxon>
        <taxon>Metazoa</taxon>
        <taxon>Ecdysozoa</taxon>
        <taxon>Arthropoda</taxon>
        <taxon>Hexapoda</taxon>
        <taxon>Insecta</taxon>
        <taxon>Pterygota</taxon>
        <taxon>Neoptera</taxon>
        <taxon>Endopterygota</taxon>
        <taxon>Diptera</taxon>
        <taxon>Brachycera</taxon>
        <taxon>Muscomorpha</taxon>
        <taxon>Hippoboscoidea</taxon>
        <taxon>Glossinidae</taxon>
        <taxon>Glossina</taxon>
    </lineage>
</organism>
<dbReference type="AlphaFoldDB" id="A0A1A9WMI1"/>
<feature type="domain" description="U1-type" evidence="2">
    <location>
        <begin position="156"/>
        <end position="192"/>
    </location>
</feature>
<evidence type="ECO:0000256" key="1">
    <source>
        <dbReference type="SAM" id="MobiDB-lite"/>
    </source>
</evidence>
<sequence>MQDIVQYEDNLSLLNIREESKVSQDTVANNCVDNEANVFNIDMEKENPEWLLYKDPDQNNFFCLSCDINLNRSSYKRHLSTLKHKENYDKFLSFRDEEARLRKRKSLIEDKNELGIESRLEALKVRRKSLVESLIKFNWSRWKQEYDWLERDISGETIGFCKYCRSRLNIANRRIRERHLSSKKHKEAEKRYKEGNDSGRNLDSRMSEDNFLGFEDSHHHYDSTLGYSEGYEQSRVLCEADANEGEEARANSSQNEHNDLSIVHDDTYGISTSRNELRNSVTEDEDAEANNLQDGNNDDGIMHEDAVEVSISRDEE</sequence>
<name>A0A1A9WMI1_9MUSC</name>
<keyword evidence="4" id="KW-1185">Reference proteome</keyword>
<dbReference type="Proteomes" id="UP000091820">
    <property type="component" value="Unassembled WGS sequence"/>
</dbReference>
<dbReference type="EnsemblMetazoa" id="GBRI025097-RA">
    <property type="protein sequence ID" value="GBRI025097-PA"/>
    <property type="gene ID" value="GBRI025097"/>
</dbReference>
<dbReference type="VEuPathDB" id="VectorBase:GBRI025097"/>
<dbReference type="InterPro" id="IPR003604">
    <property type="entry name" value="Matrin/U1-like-C_Znf_C2H2"/>
</dbReference>
<proteinExistence type="predicted"/>
<evidence type="ECO:0000259" key="2">
    <source>
        <dbReference type="SMART" id="SM00451"/>
    </source>
</evidence>
<feature type="region of interest" description="Disordered" evidence="1">
    <location>
        <begin position="241"/>
        <end position="316"/>
    </location>
</feature>
<feature type="domain" description="U1-type" evidence="2">
    <location>
        <begin position="58"/>
        <end position="91"/>
    </location>
</feature>
<dbReference type="GO" id="GO:0008270">
    <property type="term" value="F:zinc ion binding"/>
    <property type="evidence" value="ECO:0007669"/>
    <property type="project" value="InterPro"/>
</dbReference>
<feature type="compositionally biased region" description="Polar residues" evidence="1">
    <location>
        <begin position="269"/>
        <end position="280"/>
    </location>
</feature>
<dbReference type="GO" id="GO:0003676">
    <property type="term" value="F:nucleic acid binding"/>
    <property type="evidence" value="ECO:0007669"/>
    <property type="project" value="InterPro"/>
</dbReference>
<dbReference type="Gene3D" id="3.30.160.60">
    <property type="entry name" value="Classic Zinc Finger"/>
    <property type="match status" value="1"/>
</dbReference>
<accession>A0A1A9WMI1</accession>
<dbReference type="STRING" id="37001.A0A1A9WMI1"/>
<protein>
    <recommendedName>
        <fullName evidence="2">U1-type domain-containing protein</fullName>
    </recommendedName>
</protein>
<feature type="compositionally biased region" description="Basic and acidic residues" evidence="1">
    <location>
        <begin position="256"/>
        <end position="267"/>
    </location>
</feature>
<dbReference type="SMART" id="SM00451">
    <property type="entry name" value="ZnF_U1"/>
    <property type="match status" value="2"/>
</dbReference>